<reference evidence="4 5" key="1">
    <citation type="journal article" date="2024" name="BMC Genomics">
        <title>Genome assembly of redclaw crayfish (Cherax quadricarinatus) provides insights into its immune adaptation and hypoxia tolerance.</title>
        <authorList>
            <person name="Liu Z."/>
            <person name="Zheng J."/>
            <person name="Li H."/>
            <person name="Fang K."/>
            <person name="Wang S."/>
            <person name="He J."/>
            <person name="Zhou D."/>
            <person name="Weng S."/>
            <person name="Chi M."/>
            <person name="Gu Z."/>
            <person name="He J."/>
            <person name="Li F."/>
            <person name="Wang M."/>
        </authorList>
    </citation>
    <scope>NUCLEOTIDE SEQUENCE [LARGE SCALE GENOMIC DNA]</scope>
    <source>
        <strain evidence="4">ZL_2023a</strain>
    </source>
</reference>
<dbReference type="Proteomes" id="UP001445076">
    <property type="component" value="Unassembled WGS sequence"/>
</dbReference>
<dbReference type="InterPro" id="IPR015318">
    <property type="entry name" value="Znf_GAGA-bd_fac"/>
</dbReference>
<dbReference type="AlphaFoldDB" id="A0AAW0WL60"/>
<evidence type="ECO:0000256" key="2">
    <source>
        <dbReference type="SAM" id="MobiDB-lite"/>
    </source>
</evidence>
<dbReference type="GO" id="GO:0006357">
    <property type="term" value="P:regulation of transcription by RNA polymerase II"/>
    <property type="evidence" value="ECO:0007669"/>
    <property type="project" value="TreeGrafter"/>
</dbReference>
<accession>A0AAW0WL60</accession>
<feature type="region of interest" description="Disordered" evidence="2">
    <location>
        <begin position="143"/>
        <end position="162"/>
    </location>
</feature>
<evidence type="ECO:0000313" key="4">
    <source>
        <dbReference type="EMBL" id="KAK8727981.1"/>
    </source>
</evidence>
<dbReference type="GO" id="GO:0005634">
    <property type="term" value="C:nucleus"/>
    <property type="evidence" value="ECO:0007669"/>
    <property type="project" value="TreeGrafter"/>
</dbReference>
<dbReference type="CDD" id="cd18315">
    <property type="entry name" value="BTB_POZ_BAB-like"/>
    <property type="match status" value="1"/>
</dbReference>
<dbReference type="InterPro" id="IPR051095">
    <property type="entry name" value="Dros_DevTransReg"/>
</dbReference>
<dbReference type="SMART" id="SM00225">
    <property type="entry name" value="BTB"/>
    <property type="match status" value="1"/>
</dbReference>
<evidence type="ECO:0000259" key="3">
    <source>
        <dbReference type="PROSITE" id="PS50097"/>
    </source>
</evidence>
<sequence>MGSEQHYSLRWNDYTVKIVTAFQSLRDEEDFVDVTVACDGHSYSAHKMVLSACSPYFRALLRANPCQHPIVILKDVGHVELERLLEFMYNGEVSIAQDQLAAFLKTAENLKIRGLAGSSDDMDQTGLHRPDVSYSYSSGSAIGGVTSGRSSPSAGYAPSQGSKDEEIIAEGSGSYHSRPESPPSKRRKRTSAPAAGHADSNTASHTTEGVIGDNPVEVDTGGTMSGGSVPGEDDIRLDRREMKSEPGDSMADVYSESSEMSTDPQSHTGEAMPGPSGAVGSQDNVGTHEPGDVSALMAIANAVQATAPSDRPMKCPLCMGIIKQARNLRRHVFKRHLPAAKRGEITEADVKNVLESKLKAITVTPLTEDELRQVQQRTRRKGIRTPRKKKGIASLPDGINVANINESEVTIRKLPQKKDKKDKVGGVTALSSGVMSSGDSAREGREDILQEALAARDKDVAPQDEVMDLATTQQQLPPISVVVSHSGHTGVQVASQPMSLTVTQTAGGIHARIPAEAALGAGVRLQADSPLPLHRDLSMPAMPFEPQVTISEGLVTYHTTSPSQVLTQTTSSSPSGYAPTSYWSPSGMGLPAGTFQPHQSVFAPAHSEYFAAGVHMTRPASLERMQQHRRKPYQ</sequence>
<dbReference type="InterPro" id="IPR011333">
    <property type="entry name" value="SKP1/BTB/POZ_sf"/>
</dbReference>
<name>A0AAW0WL60_CHEQU</name>
<dbReference type="PANTHER" id="PTHR23110">
    <property type="entry name" value="BTB DOMAIN TRANSCRIPTION FACTOR"/>
    <property type="match status" value="1"/>
</dbReference>
<proteinExistence type="predicted"/>
<dbReference type="Pfam" id="PF09237">
    <property type="entry name" value="GAGA"/>
    <property type="match status" value="1"/>
</dbReference>
<feature type="compositionally biased region" description="Polar residues" evidence="2">
    <location>
        <begin position="255"/>
        <end position="268"/>
    </location>
</feature>
<organism evidence="4 5">
    <name type="scientific">Cherax quadricarinatus</name>
    <name type="common">Australian red claw crayfish</name>
    <dbReference type="NCBI Taxonomy" id="27406"/>
    <lineage>
        <taxon>Eukaryota</taxon>
        <taxon>Metazoa</taxon>
        <taxon>Ecdysozoa</taxon>
        <taxon>Arthropoda</taxon>
        <taxon>Crustacea</taxon>
        <taxon>Multicrustacea</taxon>
        <taxon>Malacostraca</taxon>
        <taxon>Eumalacostraca</taxon>
        <taxon>Eucarida</taxon>
        <taxon>Decapoda</taxon>
        <taxon>Pleocyemata</taxon>
        <taxon>Astacidea</taxon>
        <taxon>Parastacoidea</taxon>
        <taxon>Parastacidae</taxon>
        <taxon>Cherax</taxon>
    </lineage>
</organism>
<dbReference type="EMBL" id="JARKIK010000073">
    <property type="protein sequence ID" value="KAK8727981.1"/>
    <property type="molecule type" value="Genomic_DNA"/>
</dbReference>
<evidence type="ECO:0000313" key="5">
    <source>
        <dbReference type="Proteomes" id="UP001445076"/>
    </source>
</evidence>
<dbReference type="InterPro" id="IPR000210">
    <property type="entry name" value="BTB/POZ_dom"/>
</dbReference>
<comment type="caution">
    <text evidence="4">The sequence shown here is derived from an EMBL/GenBank/DDBJ whole genome shotgun (WGS) entry which is preliminary data.</text>
</comment>
<feature type="region of interest" description="Disordered" evidence="2">
    <location>
        <begin position="171"/>
        <end position="290"/>
    </location>
</feature>
<keyword evidence="1" id="KW-0539">Nucleus</keyword>
<dbReference type="Gene3D" id="3.30.710.10">
    <property type="entry name" value="Potassium Channel Kv1.1, Chain A"/>
    <property type="match status" value="1"/>
</dbReference>
<dbReference type="PROSITE" id="PS50097">
    <property type="entry name" value="BTB"/>
    <property type="match status" value="1"/>
</dbReference>
<keyword evidence="5" id="KW-1185">Reference proteome</keyword>
<gene>
    <name evidence="4" type="ORF">OTU49_009328</name>
</gene>
<feature type="compositionally biased region" description="Basic and acidic residues" evidence="2">
    <location>
        <begin position="233"/>
        <end position="246"/>
    </location>
</feature>
<protein>
    <recommendedName>
        <fullName evidence="3">BTB domain-containing protein</fullName>
    </recommendedName>
</protein>
<dbReference type="SUPFAM" id="SSF54695">
    <property type="entry name" value="POZ domain"/>
    <property type="match status" value="1"/>
</dbReference>
<feature type="region of interest" description="Disordered" evidence="2">
    <location>
        <begin position="375"/>
        <end position="394"/>
    </location>
</feature>
<feature type="domain" description="BTB" evidence="3">
    <location>
        <begin position="32"/>
        <end position="97"/>
    </location>
</feature>
<dbReference type="PANTHER" id="PTHR23110:SF98">
    <property type="entry name" value="PRE-LOLA-G, ISOFORM C-RELATED"/>
    <property type="match status" value="1"/>
</dbReference>
<feature type="compositionally biased region" description="Basic residues" evidence="2">
    <location>
        <begin position="377"/>
        <end position="391"/>
    </location>
</feature>
<evidence type="ECO:0000256" key="1">
    <source>
        <dbReference type="ARBA" id="ARBA00023242"/>
    </source>
</evidence>
<dbReference type="Pfam" id="PF00651">
    <property type="entry name" value="BTB"/>
    <property type="match status" value="1"/>
</dbReference>